<evidence type="ECO:0000313" key="12">
    <source>
        <dbReference type="Proteomes" id="UP000504635"/>
    </source>
</evidence>
<name>A0A6J2YBX9_SITOR</name>
<dbReference type="FunCoup" id="A0A6J2YBX9">
    <property type="interactions" value="7"/>
</dbReference>
<feature type="domain" description="Potassium channel" evidence="11">
    <location>
        <begin position="199"/>
        <end position="288"/>
    </location>
</feature>
<dbReference type="PANTHER" id="PTHR11003">
    <property type="entry name" value="POTASSIUM CHANNEL, SUBFAMILY K"/>
    <property type="match status" value="1"/>
</dbReference>
<dbReference type="InterPro" id="IPR013099">
    <property type="entry name" value="K_chnl_dom"/>
</dbReference>
<dbReference type="PANTHER" id="PTHR11003:SF352">
    <property type="entry name" value="BCDNA.GH04802-RELATED"/>
    <property type="match status" value="1"/>
</dbReference>
<gene>
    <name evidence="13" type="primary">LOC115886073</name>
</gene>
<evidence type="ECO:0000256" key="2">
    <source>
        <dbReference type="ARBA" id="ARBA00022448"/>
    </source>
</evidence>
<feature type="region of interest" description="Disordered" evidence="9">
    <location>
        <begin position="741"/>
        <end position="760"/>
    </location>
</feature>
<dbReference type="GO" id="GO:0030322">
    <property type="term" value="P:stabilization of membrane potential"/>
    <property type="evidence" value="ECO:0007669"/>
    <property type="project" value="TreeGrafter"/>
</dbReference>
<dbReference type="Gene3D" id="1.10.287.70">
    <property type="match status" value="1"/>
</dbReference>
<dbReference type="GO" id="GO:0022841">
    <property type="term" value="F:potassium ion leak channel activity"/>
    <property type="evidence" value="ECO:0007669"/>
    <property type="project" value="TreeGrafter"/>
</dbReference>
<proteinExistence type="inferred from homology"/>
<keyword evidence="12" id="KW-1185">Reference proteome</keyword>
<evidence type="ECO:0000256" key="9">
    <source>
        <dbReference type="SAM" id="MobiDB-lite"/>
    </source>
</evidence>
<dbReference type="FunFam" id="1.10.287.70:FF:000210">
    <property type="entry name" value="Open rectifier potassium channel protein 1"/>
    <property type="match status" value="1"/>
</dbReference>
<reference evidence="13" key="1">
    <citation type="submission" date="2025-08" db="UniProtKB">
        <authorList>
            <consortium name="RefSeq"/>
        </authorList>
    </citation>
    <scope>IDENTIFICATION</scope>
    <source>
        <tissue evidence="13">Gonads</tissue>
    </source>
</reference>
<keyword evidence="7 8" id="KW-0407">Ion channel</keyword>
<evidence type="ECO:0000256" key="3">
    <source>
        <dbReference type="ARBA" id="ARBA00022692"/>
    </source>
</evidence>
<dbReference type="SUPFAM" id="SSF81324">
    <property type="entry name" value="Voltage-gated potassium channels"/>
    <property type="match status" value="2"/>
</dbReference>
<evidence type="ECO:0000256" key="5">
    <source>
        <dbReference type="ARBA" id="ARBA00023065"/>
    </source>
</evidence>
<keyword evidence="4 10" id="KW-1133">Transmembrane helix</keyword>
<feature type="transmembrane region" description="Helical" evidence="10">
    <location>
        <begin position="258"/>
        <end position="283"/>
    </location>
</feature>
<dbReference type="Proteomes" id="UP000504635">
    <property type="component" value="Unplaced"/>
</dbReference>
<feature type="transmembrane region" description="Helical" evidence="10">
    <location>
        <begin position="113"/>
        <end position="132"/>
    </location>
</feature>
<evidence type="ECO:0000256" key="6">
    <source>
        <dbReference type="ARBA" id="ARBA00023136"/>
    </source>
</evidence>
<organism evidence="12 13">
    <name type="scientific">Sitophilus oryzae</name>
    <name type="common">Rice weevil</name>
    <name type="synonym">Curculio oryzae</name>
    <dbReference type="NCBI Taxonomy" id="7048"/>
    <lineage>
        <taxon>Eukaryota</taxon>
        <taxon>Metazoa</taxon>
        <taxon>Ecdysozoa</taxon>
        <taxon>Arthropoda</taxon>
        <taxon>Hexapoda</taxon>
        <taxon>Insecta</taxon>
        <taxon>Pterygota</taxon>
        <taxon>Neoptera</taxon>
        <taxon>Endopterygota</taxon>
        <taxon>Coleoptera</taxon>
        <taxon>Polyphaga</taxon>
        <taxon>Cucujiformia</taxon>
        <taxon>Curculionidae</taxon>
        <taxon>Dryophthorinae</taxon>
        <taxon>Sitophilus</taxon>
    </lineage>
</organism>
<dbReference type="GO" id="GO:0015271">
    <property type="term" value="F:outward rectifier potassium channel activity"/>
    <property type="evidence" value="ECO:0007669"/>
    <property type="project" value="TreeGrafter"/>
</dbReference>
<sequence>MLSEEERPLIEIQQLDIRNPSKMSKKQWFVVLCLYVLYLLAGAAIFFFIESREEHRRADDDKEEKIELENLLKEHFQGNYSTKKQLFEKLSGYCGKPLGINMSEDPPDYKWDFYHSLFFVITVVSTIGYGNLAPTTMFTRIFMIFYGLIGIPMNGIVIFTLGEFFGKSFTKLHARWKNSKLEAKLDYDVAKLGLIGQVILYLIPGFTFFIFLPSTIMSVFEGWEYDISVYYSFVTLTTIGFGDFVAGAQDTFGFGNLYFVYQLFLLVWIIGGMGYVAMILSYITNAMRSKRVIKIERLLADNIKNTPKRIRTELRSLLHELLFLRVKPVYKGEFEYVPSILERSQSCPEFSIYKEASPATLRKRAMSECYKSTPLAKVQSDTELQKIDKEMTFRPTSELLEQTGLLFKVVNALSCESLNRQGLEGGIHCFSDSEVLASEYYEPGITQVKPKKRRAISDVRPPSRLVNEAINGNTWYGGEAAAAAKTLKEFKKRQRARSVFQVKKPEKENVFQRIRNRLLSRDESSHQDIEKQKIPDEFEKACLDVPMSTYGRRGSMLSSVIGNVQNAQRDHILEQTSIADFIRALSAITTTDTLEKEESTSQVPKMRRHGIIATPSRRSSLIPNTTPPEVRTQRRFSLRPADENILNHPVKRKDKMRKISVAFQDDRRNSLILEATPSIPPTLTEHELFAPAETRCKKSSATAAPTVEEAAGPPPYSLYPLERKRFTVRPVNLSTSVITSPIQKQLHKRDRTDSFSKDSK</sequence>
<feature type="compositionally biased region" description="Basic and acidic residues" evidence="9">
    <location>
        <begin position="750"/>
        <end position="760"/>
    </location>
</feature>
<keyword evidence="5 8" id="KW-0406">Ion transport</keyword>
<dbReference type="OrthoDB" id="297496at2759"/>
<evidence type="ECO:0000256" key="7">
    <source>
        <dbReference type="ARBA" id="ARBA00023303"/>
    </source>
</evidence>
<feature type="transmembrane region" description="Helical" evidence="10">
    <location>
        <begin position="227"/>
        <end position="246"/>
    </location>
</feature>
<dbReference type="CTD" id="32020"/>
<dbReference type="RefSeq" id="XP_030760967.1">
    <property type="nucleotide sequence ID" value="XM_030905107.1"/>
</dbReference>
<accession>A0A6J2YBX9</accession>
<feature type="transmembrane region" description="Helical" evidence="10">
    <location>
        <begin position="144"/>
        <end position="165"/>
    </location>
</feature>
<dbReference type="PRINTS" id="PR01333">
    <property type="entry name" value="2POREKCHANEL"/>
</dbReference>
<dbReference type="GO" id="GO:0005886">
    <property type="term" value="C:plasma membrane"/>
    <property type="evidence" value="ECO:0007669"/>
    <property type="project" value="TreeGrafter"/>
</dbReference>
<dbReference type="AlphaFoldDB" id="A0A6J2YBX9"/>
<dbReference type="Pfam" id="PF07885">
    <property type="entry name" value="Ion_trans_2"/>
    <property type="match status" value="2"/>
</dbReference>
<dbReference type="InParanoid" id="A0A6J2YBX9"/>
<evidence type="ECO:0000256" key="4">
    <source>
        <dbReference type="ARBA" id="ARBA00022989"/>
    </source>
</evidence>
<feature type="domain" description="Potassium channel" evidence="11">
    <location>
        <begin position="109"/>
        <end position="165"/>
    </location>
</feature>
<feature type="transmembrane region" description="Helical" evidence="10">
    <location>
        <begin position="198"/>
        <end position="220"/>
    </location>
</feature>
<evidence type="ECO:0000259" key="11">
    <source>
        <dbReference type="Pfam" id="PF07885"/>
    </source>
</evidence>
<evidence type="ECO:0000256" key="1">
    <source>
        <dbReference type="ARBA" id="ARBA00004141"/>
    </source>
</evidence>
<protein>
    <submittedName>
        <fullName evidence="13">Open rectifier potassium channel protein 1 isoform X1</fullName>
    </submittedName>
</protein>
<comment type="subcellular location">
    <subcellularLocation>
        <location evidence="1">Membrane</location>
        <topology evidence="1">Multi-pass membrane protein</topology>
    </subcellularLocation>
</comment>
<keyword evidence="2 8" id="KW-0813">Transport</keyword>
<evidence type="ECO:0000256" key="10">
    <source>
        <dbReference type="SAM" id="Phobius"/>
    </source>
</evidence>
<dbReference type="GeneID" id="115886073"/>
<keyword evidence="6 10" id="KW-0472">Membrane</keyword>
<keyword evidence="3 8" id="KW-0812">Transmembrane</keyword>
<comment type="similarity">
    <text evidence="8">Belongs to the two pore domain potassium channel (TC 1.A.1.8) family.</text>
</comment>
<evidence type="ECO:0000256" key="8">
    <source>
        <dbReference type="RuleBase" id="RU003857"/>
    </source>
</evidence>
<dbReference type="KEGG" id="soy:115886073"/>
<feature type="transmembrane region" description="Helical" evidence="10">
    <location>
        <begin position="28"/>
        <end position="49"/>
    </location>
</feature>
<evidence type="ECO:0000313" key="13">
    <source>
        <dbReference type="RefSeq" id="XP_030760967.1"/>
    </source>
</evidence>
<dbReference type="InterPro" id="IPR003280">
    <property type="entry name" value="2pore_dom_K_chnl"/>
</dbReference>